<dbReference type="GO" id="GO:0043565">
    <property type="term" value="F:sequence-specific DNA binding"/>
    <property type="evidence" value="ECO:0007669"/>
    <property type="project" value="InterPro"/>
</dbReference>
<evidence type="ECO:0000259" key="5">
    <source>
        <dbReference type="PROSITE" id="PS50956"/>
    </source>
</evidence>
<dbReference type="CDD" id="cd00090">
    <property type="entry name" value="HTH_ARSR"/>
    <property type="match status" value="1"/>
</dbReference>
<keyword evidence="2" id="KW-0238">DNA-binding</keyword>
<evidence type="ECO:0000256" key="2">
    <source>
        <dbReference type="ARBA" id="ARBA00023125"/>
    </source>
</evidence>
<dbReference type="PROSITE" id="PS00519">
    <property type="entry name" value="HTH_ASNC_1"/>
    <property type="match status" value="1"/>
</dbReference>
<dbReference type="GO" id="GO:0043200">
    <property type="term" value="P:response to amino acid"/>
    <property type="evidence" value="ECO:0007669"/>
    <property type="project" value="TreeGrafter"/>
</dbReference>
<dbReference type="Pfam" id="PF01037">
    <property type="entry name" value="AsnC_trans_reg"/>
    <property type="match status" value="1"/>
</dbReference>
<gene>
    <name evidence="6" type="ORF">FHS77_001306</name>
</gene>
<dbReference type="RefSeq" id="WP_184221479.1">
    <property type="nucleotide sequence ID" value="NZ_JACIIU010000004.1"/>
</dbReference>
<dbReference type="SUPFAM" id="SSF54909">
    <property type="entry name" value="Dimeric alpha+beta barrel"/>
    <property type="match status" value="1"/>
</dbReference>
<comment type="caution">
    <text evidence="6">The sequence shown here is derived from an EMBL/GenBank/DDBJ whole genome shotgun (WGS) entry which is preliminary data.</text>
</comment>
<dbReference type="PROSITE" id="PS50956">
    <property type="entry name" value="HTH_ASNC_2"/>
    <property type="match status" value="1"/>
</dbReference>
<organism evidence="6 7">
    <name type="scientific">Paenochrobactrum gallinarii</name>
    <dbReference type="NCBI Taxonomy" id="643673"/>
    <lineage>
        <taxon>Bacteria</taxon>
        <taxon>Pseudomonadati</taxon>
        <taxon>Pseudomonadota</taxon>
        <taxon>Alphaproteobacteria</taxon>
        <taxon>Hyphomicrobiales</taxon>
        <taxon>Brucellaceae</taxon>
        <taxon>Paenochrobactrum</taxon>
    </lineage>
</organism>
<evidence type="ECO:0000256" key="4">
    <source>
        <dbReference type="ARBA" id="ARBA00023163"/>
    </source>
</evidence>
<dbReference type="Gene3D" id="3.30.70.920">
    <property type="match status" value="1"/>
</dbReference>
<feature type="domain" description="HTH asnC-type" evidence="5">
    <location>
        <begin position="11"/>
        <end position="72"/>
    </location>
</feature>
<reference evidence="6 7" key="1">
    <citation type="submission" date="2020-08" db="EMBL/GenBank/DDBJ databases">
        <title>Genomic Encyclopedia of Type Strains, Phase IV (KMG-IV): sequencing the most valuable type-strain genomes for metagenomic binning, comparative biology and taxonomic classification.</title>
        <authorList>
            <person name="Goeker M."/>
        </authorList>
    </citation>
    <scope>NUCLEOTIDE SEQUENCE [LARGE SCALE GENOMIC DNA]</scope>
    <source>
        <strain evidence="6 7">DSM 22336</strain>
    </source>
</reference>
<dbReference type="PRINTS" id="PR00033">
    <property type="entry name" value="HTHASNC"/>
</dbReference>
<dbReference type="SMART" id="SM00344">
    <property type="entry name" value="HTH_ASNC"/>
    <property type="match status" value="1"/>
</dbReference>
<dbReference type="SUPFAM" id="SSF46785">
    <property type="entry name" value="Winged helix' DNA-binding domain"/>
    <property type="match status" value="1"/>
</dbReference>
<dbReference type="InterPro" id="IPR000485">
    <property type="entry name" value="AsnC-type_HTH_dom"/>
</dbReference>
<dbReference type="Pfam" id="PF13412">
    <property type="entry name" value="HTH_24"/>
    <property type="match status" value="1"/>
</dbReference>
<dbReference type="InterPro" id="IPR036388">
    <property type="entry name" value="WH-like_DNA-bd_sf"/>
</dbReference>
<dbReference type="GO" id="GO:0005829">
    <property type="term" value="C:cytosol"/>
    <property type="evidence" value="ECO:0007669"/>
    <property type="project" value="TreeGrafter"/>
</dbReference>
<accession>A0A841LRK8</accession>
<sequence>MTEKQPNTGNLDLFDMRILEILSQDGRIAMTELAKQVGLSKTPCQTRLKRLVEEGYIQGFRAAIDPEKLGLDHIAFTTVKLSDTREKALQEFNVAVRKIREVEECHMIASSFDYLLKIRTPDIRRYRLVLGEKISSLPNVASTSTFVVMESVKDNRPVRVYPDSL</sequence>
<evidence type="ECO:0000313" key="6">
    <source>
        <dbReference type="EMBL" id="MBB6260765.1"/>
    </source>
</evidence>
<dbReference type="Proteomes" id="UP000555393">
    <property type="component" value="Unassembled WGS sequence"/>
</dbReference>
<dbReference type="AlphaFoldDB" id="A0A841LRK8"/>
<protein>
    <submittedName>
        <fullName evidence="6">Lrp/AsnC family leucine-responsive transcriptional regulator</fullName>
    </submittedName>
</protein>
<dbReference type="PANTHER" id="PTHR30154">
    <property type="entry name" value="LEUCINE-RESPONSIVE REGULATORY PROTEIN"/>
    <property type="match status" value="1"/>
</dbReference>
<dbReference type="InterPro" id="IPR036390">
    <property type="entry name" value="WH_DNA-bd_sf"/>
</dbReference>
<dbReference type="InterPro" id="IPR019887">
    <property type="entry name" value="Tscrpt_reg_AsnC/Lrp_C"/>
</dbReference>
<keyword evidence="4" id="KW-0804">Transcription</keyword>
<evidence type="ECO:0000256" key="3">
    <source>
        <dbReference type="ARBA" id="ARBA00023159"/>
    </source>
</evidence>
<keyword evidence="7" id="KW-1185">Reference proteome</keyword>
<evidence type="ECO:0000256" key="1">
    <source>
        <dbReference type="ARBA" id="ARBA00023015"/>
    </source>
</evidence>
<keyword evidence="1" id="KW-0805">Transcription regulation</keyword>
<dbReference type="InterPro" id="IPR011991">
    <property type="entry name" value="ArsR-like_HTH"/>
</dbReference>
<dbReference type="PANTHER" id="PTHR30154:SF0">
    <property type="entry name" value="LEUCINE-RESPONSIVE REGULATORY PROTEIN"/>
    <property type="match status" value="1"/>
</dbReference>
<name>A0A841LRK8_9HYPH</name>
<dbReference type="EMBL" id="JACIIU010000004">
    <property type="protein sequence ID" value="MBB6260765.1"/>
    <property type="molecule type" value="Genomic_DNA"/>
</dbReference>
<dbReference type="InterPro" id="IPR019885">
    <property type="entry name" value="Tscrpt_reg_HTH_AsnC-type_CS"/>
</dbReference>
<keyword evidence="3" id="KW-0010">Activator</keyword>
<dbReference type="GO" id="GO:0006355">
    <property type="term" value="P:regulation of DNA-templated transcription"/>
    <property type="evidence" value="ECO:0007669"/>
    <property type="project" value="UniProtKB-ARBA"/>
</dbReference>
<dbReference type="InterPro" id="IPR019888">
    <property type="entry name" value="Tscrpt_reg_AsnC-like"/>
</dbReference>
<proteinExistence type="predicted"/>
<evidence type="ECO:0000313" key="7">
    <source>
        <dbReference type="Proteomes" id="UP000555393"/>
    </source>
</evidence>
<dbReference type="InterPro" id="IPR011008">
    <property type="entry name" value="Dimeric_a/b-barrel"/>
</dbReference>
<dbReference type="Gene3D" id="1.10.10.10">
    <property type="entry name" value="Winged helix-like DNA-binding domain superfamily/Winged helix DNA-binding domain"/>
    <property type="match status" value="1"/>
</dbReference>